<dbReference type="STRING" id="1921803.NIES593_19075"/>
<evidence type="ECO:0000256" key="1">
    <source>
        <dbReference type="SAM" id="MobiDB-lite"/>
    </source>
</evidence>
<keyword evidence="2" id="KW-1133">Transmembrane helix</keyword>
<dbReference type="RefSeq" id="WP_073601095.1">
    <property type="nucleotide sequence ID" value="NZ_MRCB01000031.1"/>
</dbReference>
<dbReference type="EMBL" id="MRCB01000031">
    <property type="protein sequence ID" value="OKH20330.1"/>
    <property type="molecule type" value="Genomic_DNA"/>
</dbReference>
<evidence type="ECO:0000313" key="4">
    <source>
        <dbReference type="Proteomes" id="UP000186868"/>
    </source>
</evidence>
<reference evidence="3 4" key="1">
    <citation type="submission" date="2016-11" db="EMBL/GenBank/DDBJ databases">
        <title>Draft Genome Sequences of Nine Cyanobacterial Strains from Diverse Habitats.</title>
        <authorList>
            <person name="Zhu T."/>
            <person name="Hou S."/>
            <person name="Lu X."/>
            <person name="Hess W.R."/>
        </authorList>
    </citation>
    <scope>NUCLEOTIDE SEQUENCE [LARGE SCALE GENOMIC DNA]</scope>
    <source>
        <strain evidence="3 4">NIES-593</strain>
    </source>
</reference>
<name>A0A1U7H9S7_9CYAN</name>
<dbReference type="AlphaFoldDB" id="A0A1U7H9S7"/>
<dbReference type="Proteomes" id="UP000186868">
    <property type="component" value="Unassembled WGS sequence"/>
</dbReference>
<comment type="caution">
    <text evidence="3">The sequence shown here is derived from an EMBL/GenBank/DDBJ whole genome shotgun (WGS) entry which is preliminary data.</text>
</comment>
<keyword evidence="2" id="KW-0472">Membrane</keyword>
<organism evidence="3 4">
    <name type="scientific">Hydrococcus rivularis NIES-593</name>
    <dbReference type="NCBI Taxonomy" id="1921803"/>
    <lineage>
        <taxon>Bacteria</taxon>
        <taxon>Bacillati</taxon>
        <taxon>Cyanobacteriota</taxon>
        <taxon>Cyanophyceae</taxon>
        <taxon>Pleurocapsales</taxon>
        <taxon>Hydrococcaceae</taxon>
        <taxon>Hydrococcus</taxon>
    </lineage>
</organism>
<evidence type="ECO:0008006" key="5">
    <source>
        <dbReference type="Google" id="ProtNLM"/>
    </source>
</evidence>
<feature type="transmembrane region" description="Helical" evidence="2">
    <location>
        <begin position="59"/>
        <end position="80"/>
    </location>
</feature>
<keyword evidence="2" id="KW-0812">Transmembrane</keyword>
<sequence length="164" mass="18418">MSLHNHSKRSVTLPRNSRSHRATRPLAASSASQPNVKPLPPRSHRLSPQWRSLLFLQKLSSGIAFCLVASVLGIYAWSVYTPRIWGQEYKKLETLQRHERHLTAMNETIKNQLAQQAEKPETGLANLHPGQILFLSPTPVPSRSQPQKATAKYKPIIGKTPVAY</sequence>
<protein>
    <recommendedName>
        <fullName evidence="5">Cell division protein FtsL</fullName>
    </recommendedName>
</protein>
<accession>A0A1U7H9S7</accession>
<evidence type="ECO:0000256" key="2">
    <source>
        <dbReference type="SAM" id="Phobius"/>
    </source>
</evidence>
<evidence type="ECO:0000313" key="3">
    <source>
        <dbReference type="EMBL" id="OKH20330.1"/>
    </source>
</evidence>
<proteinExistence type="predicted"/>
<feature type="region of interest" description="Disordered" evidence="1">
    <location>
        <begin position="1"/>
        <end position="44"/>
    </location>
</feature>
<dbReference type="OrthoDB" id="424231at2"/>
<keyword evidence="4" id="KW-1185">Reference proteome</keyword>
<gene>
    <name evidence="3" type="ORF">NIES593_19075</name>
</gene>